<feature type="compositionally biased region" description="Acidic residues" evidence="1">
    <location>
        <begin position="54"/>
        <end position="63"/>
    </location>
</feature>
<dbReference type="RefSeq" id="WP_004382466.1">
    <property type="nucleotide sequence ID" value="NZ_GG698712.1"/>
</dbReference>
<dbReference type="OrthoDB" id="1081894at2"/>
<dbReference type="AlphaFoldDB" id="C9MMK1"/>
<proteinExistence type="predicted"/>
<accession>C9MMK1</accession>
<evidence type="ECO:0000313" key="2">
    <source>
        <dbReference type="EMBL" id="EEX19386.1"/>
    </source>
</evidence>
<reference evidence="2 3" key="1">
    <citation type="submission" date="2009-09" db="EMBL/GenBank/DDBJ databases">
        <authorList>
            <person name="Weinstock G."/>
            <person name="Sodergren E."/>
            <person name="Clifton S."/>
            <person name="Fulton L."/>
            <person name="Fulton B."/>
            <person name="Courtney L."/>
            <person name="Fronick C."/>
            <person name="Harrison M."/>
            <person name="Strong C."/>
            <person name="Farmer C."/>
            <person name="Delahaunty K."/>
            <person name="Markovic C."/>
            <person name="Hall O."/>
            <person name="Minx P."/>
            <person name="Tomlinson C."/>
            <person name="Mitreva M."/>
            <person name="Nelson J."/>
            <person name="Hou S."/>
            <person name="Wollam A."/>
            <person name="Pepin K.H."/>
            <person name="Johnson M."/>
            <person name="Bhonagiri V."/>
            <person name="Nash W.E."/>
            <person name="Warren W."/>
            <person name="Chinwalla A."/>
            <person name="Mardis E.R."/>
            <person name="Wilson R.K."/>
        </authorList>
    </citation>
    <scope>NUCLEOTIDE SEQUENCE [LARGE SCALE GENOMIC DNA]</scope>
    <source>
        <strain evidence="2 3">F0319</strain>
    </source>
</reference>
<keyword evidence="3" id="KW-1185">Reference proteome</keyword>
<dbReference type="Proteomes" id="UP000003327">
    <property type="component" value="Unassembled WGS sequence"/>
</dbReference>
<evidence type="ECO:0000313" key="3">
    <source>
        <dbReference type="Proteomes" id="UP000003327"/>
    </source>
</evidence>
<protein>
    <submittedName>
        <fullName evidence="2">Uncharacterized protein</fullName>
    </submittedName>
</protein>
<dbReference type="STRING" id="649761.HMPREF0973_00833"/>
<feature type="region of interest" description="Disordered" evidence="1">
    <location>
        <begin position="30"/>
        <end position="63"/>
    </location>
</feature>
<sequence length="63" mass="7353">MDKRKERYYMRPQTEVIFIKQSEYLLENSPVNGGHYSAEDDGESLNAKPSGFFFEEESAEDKN</sequence>
<name>C9MMK1_9BACT</name>
<dbReference type="HOGENOM" id="CLU_207254_0_0_10"/>
<gene>
    <name evidence="2" type="ORF">HMPREF0973_00833</name>
</gene>
<evidence type="ECO:0000256" key="1">
    <source>
        <dbReference type="SAM" id="MobiDB-lite"/>
    </source>
</evidence>
<organism evidence="2 3">
    <name type="scientific">Prevotella veroralis F0319</name>
    <dbReference type="NCBI Taxonomy" id="649761"/>
    <lineage>
        <taxon>Bacteria</taxon>
        <taxon>Pseudomonadati</taxon>
        <taxon>Bacteroidota</taxon>
        <taxon>Bacteroidia</taxon>
        <taxon>Bacteroidales</taxon>
        <taxon>Prevotellaceae</taxon>
        <taxon>Prevotella</taxon>
    </lineage>
</organism>
<dbReference type="EMBL" id="ACVA01000016">
    <property type="protein sequence ID" value="EEX19386.1"/>
    <property type="molecule type" value="Genomic_DNA"/>
</dbReference>
<comment type="caution">
    <text evidence="2">The sequence shown here is derived from an EMBL/GenBank/DDBJ whole genome shotgun (WGS) entry which is preliminary data.</text>
</comment>